<proteinExistence type="predicted"/>
<reference evidence="5" key="1">
    <citation type="journal article" date="2019" name="Int. J. Syst. Evol. Microbiol.">
        <title>The Global Catalogue of Microorganisms (GCM) 10K type strain sequencing project: providing services to taxonomists for standard genome sequencing and annotation.</title>
        <authorList>
            <consortium name="The Broad Institute Genomics Platform"/>
            <consortium name="The Broad Institute Genome Sequencing Center for Infectious Disease"/>
            <person name="Wu L."/>
            <person name="Ma J."/>
        </authorList>
    </citation>
    <scope>NUCLEOTIDE SEQUENCE [LARGE SCALE GENOMIC DNA]</scope>
    <source>
        <strain evidence="5">CGMCC 1.16305</strain>
    </source>
</reference>
<dbReference type="EMBL" id="JBHTCO010000004">
    <property type="protein sequence ID" value="MFC7392179.1"/>
    <property type="molecule type" value="Genomic_DNA"/>
</dbReference>
<gene>
    <name evidence="4" type="ORF">ACFQRG_04215</name>
</gene>
<accession>A0ABW2PS01</accession>
<dbReference type="InterPro" id="IPR001647">
    <property type="entry name" value="HTH_TetR"/>
</dbReference>
<name>A0ABW2PS01_9BACL</name>
<dbReference type="SUPFAM" id="SSF46689">
    <property type="entry name" value="Homeodomain-like"/>
    <property type="match status" value="1"/>
</dbReference>
<dbReference type="PANTHER" id="PTHR30055">
    <property type="entry name" value="HTH-TYPE TRANSCRIPTIONAL REGULATOR RUTR"/>
    <property type="match status" value="1"/>
</dbReference>
<feature type="DNA-binding region" description="H-T-H motif" evidence="2">
    <location>
        <begin position="25"/>
        <end position="44"/>
    </location>
</feature>
<dbReference type="Gene3D" id="1.10.10.60">
    <property type="entry name" value="Homeodomain-like"/>
    <property type="match status" value="1"/>
</dbReference>
<evidence type="ECO:0000313" key="5">
    <source>
        <dbReference type="Proteomes" id="UP001596505"/>
    </source>
</evidence>
<dbReference type="Pfam" id="PF00440">
    <property type="entry name" value="TetR_N"/>
    <property type="match status" value="1"/>
</dbReference>
<comment type="caution">
    <text evidence="4">The sequence shown here is derived from an EMBL/GenBank/DDBJ whole genome shotgun (WGS) entry which is preliminary data.</text>
</comment>
<dbReference type="Proteomes" id="UP001596505">
    <property type="component" value="Unassembled WGS sequence"/>
</dbReference>
<keyword evidence="1 2" id="KW-0238">DNA-binding</keyword>
<dbReference type="PROSITE" id="PS50977">
    <property type="entry name" value="HTH_TETR_2"/>
    <property type="match status" value="1"/>
</dbReference>
<evidence type="ECO:0000259" key="3">
    <source>
        <dbReference type="PROSITE" id="PS50977"/>
    </source>
</evidence>
<sequence>MVTTKDKILFAAIELMSEKGYKAVTTKEIAKAAGVSEMTLFRCFGSKKNILDCAVDKFSFSMPIKKVFEENIIWDLEKDLSMLCKVYKDVLKQNRKVYLLFFRESKNIPELKEKIIYNNPLKLKKMLMRYFTKMQEMKKMAAIDPEVPAINFISILLKGIIGIDELISTMNEEYYIDQTVQLLIKALTP</sequence>
<dbReference type="PANTHER" id="PTHR30055:SF226">
    <property type="entry name" value="HTH-TYPE TRANSCRIPTIONAL REGULATOR PKSA"/>
    <property type="match status" value="1"/>
</dbReference>
<evidence type="ECO:0000313" key="4">
    <source>
        <dbReference type="EMBL" id="MFC7392179.1"/>
    </source>
</evidence>
<evidence type="ECO:0000256" key="2">
    <source>
        <dbReference type="PROSITE-ProRule" id="PRU00335"/>
    </source>
</evidence>
<keyword evidence="5" id="KW-1185">Reference proteome</keyword>
<dbReference type="InterPro" id="IPR009057">
    <property type="entry name" value="Homeodomain-like_sf"/>
</dbReference>
<feature type="domain" description="HTH tetR-type" evidence="3">
    <location>
        <begin position="2"/>
        <end position="62"/>
    </location>
</feature>
<dbReference type="PRINTS" id="PR00455">
    <property type="entry name" value="HTHTETR"/>
</dbReference>
<dbReference type="InterPro" id="IPR050109">
    <property type="entry name" value="HTH-type_TetR-like_transc_reg"/>
</dbReference>
<dbReference type="RefSeq" id="WP_380963989.1">
    <property type="nucleotide sequence ID" value="NZ_JBHTCO010000004.1"/>
</dbReference>
<organism evidence="4 5">
    <name type="scientific">Scopulibacillus cellulosilyticus</name>
    <dbReference type="NCBI Taxonomy" id="2665665"/>
    <lineage>
        <taxon>Bacteria</taxon>
        <taxon>Bacillati</taxon>
        <taxon>Bacillota</taxon>
        <taxon>Bacilli</taxon>
        <taxon>Bacillales</taxon>
        <taxon>Sporolactobacillaceae</taxon>
        <taxon>Scopulibacillus</taxon>
    </lineage>
</organism>
<evidence type="ECO:0000256" key="1">
    <source>
        <dbReference type="ARBA" id="ARBA00023125"/>
    </source>
</evidence>
<protein>
    <submittedName>
        <fullName evidence="4">TetR/AcrR family transcriptional regulator</fullName>
    </submittedName>
</protein>
<dbReference type="Gene3D" id="1.10.357.10">
    <property type="entry name" value="Tetracycline Repressor, domain 2"/>
    <property type="match status" value="1"/>
</dbReference>